<feature type="domain" description="DUF5979" evidence="2">
    <location>
        <begin position="15"/>
        <end position="99"/>
    </location>
</feature>
<dbReference type="EMBL" id="JAGIOL010000001">
    <property type="protein sequence ID" value="MBP2436909.1"/>
    <property type="molecule type" value="Genomic_DNA"/>
</dbReference>
<evidence type="ECO:0000259" key="2">
    <source>
        <dbReference type="Pfam" id="PF19407"/>
    </source>
</evidence>
<dbReference type="Proteomes" id="UP001519362">
    <property type="component" value="Unassembled WGS sequence"/>
</dbReference>
<evidence type="ECO:0000256" key="1">
    <source>
        <dbReference type="SAM" id="MobiDB-lite"/>
    </source>
</evidence>
<feature type="region of interest" description="Disordered" evidence="1">
    <location>
        <begin position="136"/>
        <end position="175"/>
    </location>
</feature>
<proteinExistence type="predicted"/>
<evidence type="ECO:0000313" key="4">
    <source>
        <dbReference type="Proteomes" id="UP001519362"/>
    </source>
</evidence>
<sequence>MDNDDEVPLSDDLAFALEYSYPSDQARGFTGGSGTLMLPVSGDLVMSDALPVGAELTLSEPNLPNVPGATWGEPVIDPLTLTIEAGGVTASITVTNTITQDVGGFSVTKTISGDGASLVPENAVFTVGYEYEPINGFSTSRETGPTSFPRRRCSGSTTRTRSRRRCRRNPPRAAR</sequence>
<dbReference type="Pfam" id="PF19407">
    <property type="entry name" value="DUF5979"/>
    <property type="match status" value="1"/>
</dbReference>
<feature type="compositionally biased region" description="Basic residues" evidence="1">
    <location>
        <begin position="160"/>
        <end position="175"/>
    </location>
</feature>
<dbReference type="RefSeq" id="WP_165135228.1">
    <property type="nucleotide sequence ID" value="NZ_CP049253.1"/>
</dbReference>
<protein>
    <recommendedName>
        <fullName evidence="2">DUF5979 domain-containing protein</fullName>
    </recommendedName>
</protein>
<comment type="caution">
    <text evidence="3">The sequence shown here is derived from an EMBL/GenBank/DDBJ whole genome shotgun (WGS) entry which is preliminary data.</text>
</comment>
<feature type="compositionally biased region" description="Polar residues" evidence="1">
    <location>
        <begin position="136"/>
        <end position="146"/>
    </location>
</feature>
<organism evidence="3 4">
    <name type="scientific">Microbacterium amylolyticum</name>
    <dbReference type="NCBI Taxonomy" id="936337"/>
    <lineage>
        <taxon>Bacteria</taxon>
        <taxon>Bacillati</taxon>
        <taxon>Actinomycetota</taxon>
        <taxon>Actinomycetes</taxon>
        <taxon>Micrococcales</taxon>
        <taxon>Microbacteriaceae</taxon>
        <taxon>Microbacterium</taxon>
    </lineage>
</organism>
<keyword evidence="4" id="KW-1185">Reference proteome</keyword>
<name>A0ABS4ZI06_9MICO</name>
<gene>
    <name evidence="3" type="ORF">JOF34_001495</name>
</gene>
<accession>A0ABS4ZI06</accession>
<dbReference type="InterPro" id="IPR046022">
    <property type="entry name" value="DUF5979"/>
</dbReference>
<evidence type="ECO:0000313" key="3">
    <source>
        <dbReference type="EMBL" id="MBP2436909.1"/>
    </source>
</evidence>
<reference evidence="3 4" key="1">
    <citation type="submission" date="2021-03" db="EMBL/GenBank/DDBJ databases">
        <title>Sequencing the genomes of 1000 actinobacteria strains.</title>
        <authorList>
            <person name="Klenk H.-P."/>
        </authorList>
    </citation>
    <scope>NUCLEOTIDE SEQUENCE [LARGE SCALE GENOMIC DNA]</scope>
    <source>
        <strain evidence="3 4">DSM 24221</strain>
    </source>
</reference>